<dbReference type="PANTHER" id="PTHR18640:SF10">
    <property type="entry name" value="SODIUM_METABOLITE COTRANSPORTER BASS4, CHLOROPLASTIC-RELATED"/>
    <property type="match status" value="1"/>
</dbReference>
<feature type="transmembrane region" description="Helical" evidence="2">
    <location>
        <begin position="317"/>
        <end position="339"/>
    </location>
</feature>
<evidence type="ECO:0000313" key="3">
    <source>
        <dbReference type="EMBL" id="GBF92238.1"/>
    </source>
</evidence>
<feature type="compositionally biased region" description="Low complexity" evidence="1">
    <location>
        <begin position="33"/>
        <end position="46"/>
    </location>
</feature>
<keyword evidence="2" id="KW-1133">Transmembrane helix</keyword>
<keyword evidence="2" id="KW-0472">Membrane</keyword>
<feature type="transmembrane region" description="Helical" evidence="2">
    <location>
        <begin position="254"/>
        <end position="279"/>
    </location>
</feature>
<feature type="transmembrane region" description="Helical" evidence="2">
    <location>
        <begin position="125"/>
        <end position="143"/>
    </location>
</feature>
<dbReference type="Pfam" id="PF13593">
    <property type="entry name" value="SBF_like"/>
    <property type="match status" value="1"/>
</dbReference>
<feature type="transmembrane region" description="Helical" evidence="2">
    <location>
        <begin position="89"/>
        <end position="113"/>
    </location>
</feature>
<feature type="transmembrane region" description="Helical" evidence="2">
    <location>
        <begin position="291"/>
        <end position="311"/>
    </location>
</feature>
<dbReference type="InterPro" id="IPR016833">
    <property type="entry name" value="Put_Na-Bile_cotransptr"/>
</dbReference>
<evidence type="ECO:0000256" key="1">
    <source>
        <dbReference type="SAM" id="MobiDB-lite"/>
    </source>
</evidence>
<evidence type="ECO:0000313" key="4">
    <source>
        <dbReference type="Proteomes" id="UP000247498"/>
    </source>
</evidence>
<dbReference type="Proteomes" id="UP000247498">
    <property type="component" value="Unassembled WGS sequence"/>
</dbReference>
<keyword evidence="4" id="KW-1185">Reference proteome</keyword>
<dbReference type="OrthoDB" id="188035at2759"/>
<sequence length="436" mass="42551">MRGMHLNGREGALARRGTAPRTAAPRPAPPRAGVPRLVAPGGRAAPGPAPPAAAASRRRRAVACAASAAAAFPNPLGPLAAAAPALARAVAAAVDAHFLPFCLAAGIAAGLAYPPLGAAAARADISAFVTAGLFVIAGVQLRAAELKAALQAKGALVWGLASVLLLTPLLALPVLSLPLAPAGLPLGLAVFCCVPTALSSGITFTQAVGGNVAVALLLTVASNLLGVFTMPLLLPRLLGDALPAGAGLEALPLLARLATCVLLPTLLAAAARGVVPGLAAAVDDPKSKRALARLAAVLLAAVPWSQAAVAAEGGVSVSPAALAAAGVVGVGIHLAYLALNVVACRALSLGASTPTPAAALGVRRAVVLTASSKTLPVAAAVFASLAPALGPAAGVALAPAVMAHLTQIFIDSWLASRWVEEDAAAAAAARGRPAQE</sequence>
<keyword evidence="2" id="KW-0812">Transmembrane</keyword>
<evidence type="ECO:0000256" key="2">
    <source>
        <dbReference type="SAM" id="Phobius"/>
    </source>
</evidence>
<dbReference type="GO" id="GO:0009941">
    <property type="term" value="C:chloroplast envelope"/>
    <property type="evidence" value="ECO:0007669"/>
    <property type="project" value="TreeGrafter"/>
</dbReference>
<gene>
    <name evidence="3" type="ORF">Rsub_05321</name>
</gene>
<accession>A0A2V0NX65</accession>
<name>A0A2V0NX65_9CHLO</name>
<feature type="compositionally biased region" description="Low complexity" evidence="1">
    <location>
        <begin position="14"/>
        <end position="25"/>
    </location>
</feature>
<dbReference type="PANTHER" id="PTHR18640">
    <property type="entry name" value="SOLUTE CARRIER FAMILY 10 MEMBER 7"/>
    <property type="match status" value="1"/>
</dbReference>
<feature type="transmembrane region" description="Helical" evidence="2">
    <location>
        <begin position="155"/>
        <end position="176"/>
    </location>
</feature>
<dbReference type="InParanoid" id="A0A2V0NX65"/>
<dbReference type="InterPro" id="IPR038770">
    <property type="entry name" value="Na+/solute_symporter_sf"/>
</dbReference>
<dbReference type="AlphaFoldDB" id="A0A2V0NX65"/>
<reference evidence="3 4" key="1">
    <citation type="journal article" date="2018" name="Sci. Rep.">
        <title>Raphidocelis subcapitata (=Pseudokirchneriella subcapitata) provides an insight into genome evolution and environmental adaptations in the Sphaeropleales.</title>
        <authorList>
            <person name="Suzuki S."/>
            <person name="Yamaguchi H."/>
            <person name="Nakajima N."/>
            <person name="Kawachi M."/>
        </authorList>
    </citation>
    <scope>NUCLEOTIDE SEQUENCE [LARGE SCALE GENOMIC DNA]</scope>
    <source>
        <strain evidence="3 4">NIES-35</strain>
    </source>
</reference>
<dbReference type="EMBL" id="BDRX01000030">
    <property type="protein sequence ID" value="GBF92238.1"/>
    <property type="molecule type" value="Genomic_DNA"/>
</dbReference>
<proteinExistence type="predicted"/>
<dbReference type="Gene3D" id="1.20.1530.20">
    <property type="match status" value="1"/>
</dbReference>
<feature type="transmembrane region" description="Helical" evidence="2">
    <location>
        <begin position="212"/>
        <end position="234"/>
    </location>
</feature>
<dbReference type="FunCoup" id="A0A2V0NX65">
    <property type="interactions" value="1478"/>
</dbReference>
<organism evidence="3 4">
    <name type="scientific">Raphidocelis subcapitata</name>
    <dbReference type="NCBI Taxonomy" id="307507"/>
    <lineage>
        <taxon>Eukaryota</taxon>
        <taxon>Viridiplantae</taxon>
        <taxon>Chlorophyta</taxon>
        <taxon>core chlorophytes</taxon>
        <taxon>Chlorophyceae</taxon>
        <taxon>CS clade</taxon>
        <taxon>Sphaeropleales</taxon>
        <taxon>Selenastraceae</taxon>
        <taxon>Raphidocelis</taxon>
    </lineage>
</organism>
<protein>
    <submittedName>
        <fullName evidence="3">Sodium metabolite cotransporter, chloroplastic-like</fullName>
    </submittedName>
</protein>
<comment type="caution">
    <text evidence="3">The sequence shown here is derived from an EMBL/GenBank/DDBJ whole genome shotgun (WGS) entry which is preliminary data.</text>
</comment>
<feature type="transmembrane region" description="Helical" evidence="2">
    <location>
        <begin position="182"/>
        <end position="205"/>
    </location>
</feature>
<feature type="region of interest" description="Disordered" evidence="1">
    <location>
        <begin position="1"/>
        <end position="52"/>
    </location>
</feature>